<protein>
    <submittedName>
        <fullName evidence="6">Uncharacterized protein</fullName>
    </submittedName>
</protein>
<comment type="similarity">
    <text evidence="5">Belongs to the ROH1 family.</text>
</comment>
<proteinExistence type="inferred from homology"/>
<evidence type="ECO:0000256" key="4">
    <source>
        <dbReference type="ARBA" id="ARBA00023136"/>
    </source>
</evidence>
<dbReference type="InterPro" id="IPR008511">
    <property type="entry name" value="ROH1-like"/>
</dbReference>
<dbReference type="Pfam" id="PF05633">
    <property type="entry name" value="ROH1-like"/>
    <property type="match status" value="2"/>
</dbReference>
<dbReference type="AlphaFoldDB" id="A0A2P6R4M7"/>
<evidence type="ECO:0000313" key="7">
    <source>
        <dbReference type="Proteomes" id="UP000238479"/>
    </source>
</evidence>
<gene>
    <name evidence="6" type="ORF">RchiOBHm_Chr4g0446391</name>
</gene>
<comment type="caution">
    <text evidence="6">The sequence shown here is derived from an EMBL/GenBank/DDBJ whole genome shotgun (WGS) entry which is preliminary data.</text>
</comment>
<dbReference type="Gramene" id="PRQ41391">
    <property type="protein sequence ID" value="PRQ41391"/>
    <property type="gene ID" value="RchiOBHm_Chr4g0446391"/>
</dbReference>
<comment type="subcellular location">
    <subcellularLocation>
        <location evidence="1">Membrane</location>
        <topology evidence="1">Single-pass membrane protein</topology>
    </subcellularLocation>
</comment>
<dbReference type="PANTHER" id="PTHR31509">
    <property type="entry name" value="BPS1-LIKE PROTEIN"/>
    <property type="match status" value="1"/>
</dbReference>
<organism evidence="6 7">
    <name type="scientific">Rosa chinensis</name>
    <name type="common">China rose</name>
    <dbReference type="NCBI Taxonomy" id="74649"/>
    <lineage>
        <taxon>Eukaryota</taxon>
        <taxon>Viridiplantae</taxon>
        <taxon>Streptophyta</taxon>
        <taxon>Embryophyta</taxon>
        <taxon>Tracheophyta</taxon>
        <taxon>Spermatophyta</taxon>
        <taxon>Magnoliopsida</taxon>
        <taxon>eudicotyledons</taxon>
        <taxon>Gunneridae</taxon>
        <taxon>Pentapetalae</taxon>
        <taxon>rosids</taxon>
        <taxon>fabids</taxon>
        <taxon>Rosales</taxon>
        <taxon>Rosaceae</taxon>
        <taxon>Rosoideae</taxon>
        <taxon>Rosoideae incertae sedis</taxon>
        <taxon>Rosa</taxon>
    </lineage>
</organism>
<name>A0A2P6R4M7_ROSCH</name>
<evidence type="ECO:0000313" key="6">
    <source>
        <dbReference type="EMBL" id="PRQ41391.1"/>
    </source>
</evidence>
<dbReference type="GO" id="GO:0016020">
    <property type="term" value="C:membrane"/>
    <property type="evidence" value="ECO:0007669"/>
    <property type="project" value="UniProtKB-SubCell"/>
</dbReference>
<keyword evidence="7" id="KW-1185">Reference proteome</keyword>
<reference evidence="6 7" key="1">
    <citation type="journal article" date="2018" name="Nat. Genet.">
        <title>The Rosa genome provides new insights in the design of modern roses.</title>
        <authorList>
            <person name="Bendahmane M."/>
        </authorList>
    </citation>
    <scope>NUCLEOTIDE SEQUENCE [LARGE SCALE GENOMIC DNA]</scope>
    <source>
        <strain evidence="7">cv. Old Blush</strain>
    </source>
</reference>
<dbReference type="OrthoDB" id="694709at2759"/>
<dbReference type="OMA" id="FPWTEAF"/>
<dbReference type="Proteomes" id="UP000238479">
    <property type="component" value="Chromosome 4"/>
</dbReference>
<dbReference type="EMBL" id="PDCK01000042">
    <property type="protein sequence ID" value="PRQ41391.1"/>
    <property type="molecule type" value="Genomic_DNA"/>
</dbReference>
<evidence type="ECO:0000256" key="5">
    <source>
        <dbReference type="ARBA" id="ARBA00035114"/>
    </source>
</evidence>
<dbReference type="STRING" id="74649.A0A2P6R4M7"/>
<keyword evidence="3" id="KW-1133">Transmembrane helix</keyword>
<evidence type="ECO:0000256" key="3">
    <source>
        <dbReference type="ARBA" id="ARBA00022989"/>
    </source>
</evidence>
<keyword evidence="4" id="KW-0472">Membrane</keyword>
<evidence type="ECO:0000256" key="1">
    <source>
        <dbReference type="ARBA" id="ARBA00004167"/>
    </source>
</evidence>
<keyword evidence="2" id="KW-0812">Transmembrane</keyword>
<evidence type="ECO:0000256" key="2">
    <source>
        <dbReference type="ARBA" id="ARBA00022692"/>
    </source>
</evidence>
<sequence>MFLTEIKKHAVPSFTPFKKHSVPNKFGLITNAFDDALLRRLKTLSPPSISLSWLSKAVDFLAFSHSEARSLISNLEVTALDDSLATYLDDSVKLLDICNSVSAEIERLRQRRIVLAFAVHLLRDGKLLRARETLTEWEGRRASGFGKADNAEVLVRDLALGLGSTPRGKISSVGRVVRRTMYAVRLVTVFVAGAVVSAMNGSAETVTVRTPAEFSWAESLNELESAVSGELKRLFGKEAKRKGTLLEEVDDVATRVAEACEIAEEDTERRNDVVKEVEGAMGSFSDGLEGLSKRVNEMFHGVLSNRNYMLDHVRVRA</sequence>
<accession>A0A2P6R4M7</accession>